<evidence type="ECO:0000313" key="2">
    <source>
        <dbReference type="Proteomes" id="UP000070133"/>
    </source>
</evidence>
<dbReference type="OrthoDB" id="3644905at2759"/>
<comment type="caution">
    <text evidence="1">The sequence shown here is derived from an EMBL/GenBank/DDBJ whole genome shotgun (WGS) entry which is preliminary data.</text>
</comment>
<gene>
    <name evidence="1" type="ORF">AC578_1768</name>
</gene>
<dbReference type="EMBL" id="LFZN01000114">
    <property type="protein sequence ID" value="KXS98420.1"/>
    <property type="molecule type" value="Genomic_DNA"/>
</dbReference>
<sequence>MCAIPLMAWLCGISGGKDKNRQRPMSRLSTLIGTPSTLSESLQFRGSARAGHLPHQVFQKPAHTSDALLPFSQHRERKARPPQTGGTGLELVSWSVAVLDAQARSCSEIEQELVKTIKTIVPPPTSVDCTVTVTHTLTSSRVKILDMLLPWSYSLVIKDHIRSTYPVYAEDHEPLMPEEFLTTTLPGPTSSLRGTTNDDEWLAILSEPSDAEDLASTIKAFLSALIADVKPTRTHHHVFPSSTILTTEESGSQHGALLLGAPSTVRELVGGFLAQQKFVLRVYLRPAKDRVREEIEKRNRRAGTWSEKGAVLEKVGRPSVERWRTMYGDGNGDGKGKG</sequence>
<reference evidence="1 2" key="1">
    <citation type="submission" date="2015-07" db="EMBL/GenBank/DDBJ databases">
        <title>Comparative genomics of the Sigatoka disease complex on banana suggests a link between parallel evolutionary changes in Pseudocercospora fijiensis and Pseudocercospora eumusae and increased virulence on the banana host.</title>
        <authorList>
            <person name="Chang T.-C."/>
            <person name="Salvucci A."/>
            <person name="Crous P.W."/>
            <person name="Stergiopoulos I."/>
        </authorList>
    </citation>
    <scope>NUCLEOTIDE SEQUENCE [LARGE SCALE GENOMIC DNA]</scope>
    <source>
        <strain evidence="1 2">CBS 114824</strain>
    </source>
</reference>
<evidence type="ECO:0000313" key="1">
    <source>
        <dbReference type="EMBL" id="KXS98420.1"/>
    </source>
</evidence>
<dbReference type="EMBL" id="LFZN01000114">
    <property type="protein sequence ID" value="KXS98421.1"/>
    <property type="molecule type" value="Genomic_DNA"/>
</dbReference>
<accession>A0A139H7G7</accession>
<organism evidence="1 2">
    <name type="scientific">Pseudocercospora eumusae</name>
    <dbReference type="NCBI Taxonomy" id="321146"/>
    <lineage>
        <taxon>Eukaryota</taxon>
        <taxon>Fungi</taxon>
        <taxon>Dikarya</taxon>
        <taxon>Ascomycota</taxon>
        <taxon>Pezizomycotina</taxon>
        <taxon>Dothideomycetes</taxon>
        <taxon>Dothideomycetidae</taxon>
        <taxon>Mycosphaerellales</taxon>
        <taxon>Mycosphaerellaceae</taxon>
        <taxon>Pseudocercospora</taxon>
    </lineage>
</organism>
<protein>
    <submittedName>
        <fullName evidence="1">Uncharacterized protein</fullName>
    </submittedName>
</protein>
<keyword evidence="2" id="KW-1185">Reference proteome</keyword>
<dbReference type="AlphaFoldDB" id="A0A139H7G7"/>
<dbReference type="Proteomes" id="UP000070133">
    <property type="component" value="Unassembled WGS sequence"/>
</dbReference>
<name>A0A139H7G7_9PEZI</name>
<dbReference type="EMBL" id="LFZN01000114">
    <property type="protein sequence ID" value="KXS98419.1"/>
    <property type="molecule type" value="Genomic_DNA"/>
</dbReference>
<proteinExistence type="predicted"/>